<evidence type="ECO:0000313" key="2">
    <source>
        <dbReference type="Proteomes" id="UP000007881"/>
    </source>
</evidence>
<keyword evidence="2" id="KW-1185">Reference proteome</keyword>
<dbReference type="OrthoDB" id="877983at2"/>
<accession>I0IFC9</accession>
<evidence type="ECO:0008006" key="3">
    <source>
        <dbReference type="Google" id="ProtNLM"/>
    </source>
</evidence>
<dbReference type="PROSITE" id="PS51257">
    <property type="entry name" value="PROKAR_LIPOPROTEIN"/>
    <property type="match status" value="1"/>
</dbReference>
<name>I0IFC9_PHYMF</name>
<evidence type="ECO:0000313" key="1">
    <source>
        <dbReference type="EMBL" id="BAM03967.1"/>
    </source>
</evidence>
<reference evidence="1 2" key="1">
    <citation type="submission" date="2012-02" db="EMBL/GenBank/DDBJ databases">
        <title>Complete genome sequence of Phycisphaera mikurensis NBRC 102666.</title>
        <authorList>
            <person name="Ankai A."/>
            <person name="Hosoyama A."/>
            <person name="Terui Y."/>
            <person name="Sekine M."/>
            <person name="Fukai R."/>
            <person name="Kato Y."/>
            <person name="Nakamura S."/>
            <person name="Yamada-Narita S."/>
            <person name="Kawakoshi A."/>
            <person name="Fukunaga Y."/>
            <person name="Yamazaki S."/>
            <person name="Fujita N."/>
        </authorList>
    </citation>
    <scope>NUCLEOTIDE SEQUENCE [LARGE SCALE GENOMIC DNA]</scope>
    <source>
        <strain evidence="2">NBRC 102666 / KCTC 22515 / FYK2301M01</strain>
    </source>
</reference>
<dbReference type="RefSeq" id="WP_014437185.1">
    <property type="nucleotide sequence ID" value="NC_017080.1"/>
</dbReference>
<dbReference type="KEGG" id="phm:PSMK_18080"/>
<sequence>MTGRCVAIGFLCGLLALGGCRGRSSLDGAVVRTSEVPAEGSVRGRPTLGSPIRIGNSSTALIPFALGEPKTFGDRFRLPTKETIRGWFFGPPVPREGNLFAGPGPQAIYWQNAVFADPLTGRAEPLLRHRAVIVQAVLIDRQQAPALAEGLWAFTVVSRDTNGDGWLRGDDTGVVLLTSPTGAWARLATGDNDDRGGEQLVSISEQPGTAFLLMRLRRDADGDGRFTTEDPVEPWVIDPARGGPAERLVPLETVGRLERLAR</sequence>
<gene>
    <name evidence="1" type="ordered locus">PSMK_18080</name>
</gene>
<protein>
    <recommendedName>
        <fullName evidence="3">Lipoprotein</fullName>
    </recommendedName>
</protein>
<dbReference type="AlphaFoldDB" id="I0IFC9"/>
<dbReference type="Proteomes" id="UP000007881">
    <property type="component" value="Chromosome"/>
</dbReference>
<organism evidence="1 2">
    <name type="scientific">Phycisphaera mikurensis (strain NBRC 102666 / KCTC 22515 / FYK2301M01)</name>
    <dbReference type="NCBI Taxonomy" id="1142394"/>
    <lineage>
        <taxon>Bacteria</taxon>
        <taxon>Pseudomonadati</taxon>
        <taxon>Planctomycetota</taxon>
        <taxon>Phycisphaerae</taxon>
        <taxon>Phycisphaerales</taxon>
        <taxon>Phycisphaeraceae</taxon>
        <taxon>Phycisphaera</taxon>
    </lineage>
</organism>
<proteinExistence type="predicted"/>
<dbReference type="EMBL" id="AP012338">
    <property type="protein sequence ID" value="BAM03967.1"/>
    <property type="molecule type" value="Genomic_DNA"/>
</dbReference>
<dbReference type="HOGENOM" id="CLU_1061106_0_0_0"/>